<sequence length="133" mass="14714">MQLLRPLIHSLPLDQASIPGCMACDDRSFVQVRDAYCRLTHKQLQLFCSVRSLPITGSVDDLATRLAHHDVQSYPLSFSSSTVNLNGHHAIIAHHPASPKRRFRPVKAPDLPVELMADIMDHLTSATGNSPKL</sequence>
<organism evidence="1 2">
    <name type="scientific">Steccherinum ochraceum</name>
    <dbReference type="NCBI Taxonomy" id="92696"/>
    <lineage>
        <taxon>Eukaryota</taxon>
        <taxon>Fungi</taxon>
        <taxon>Dikarya</taxon>
        <taxon>Basidiomycota</taxon>
        <taxon>Agaricomycotina</taxon>
        <taxon>Agaricomycetes</taxon>
        <taxon>Polyporales</taxon>
        <taxon>Steccherinaceae</taxon>
        <taxon>Steccherinum</taxon>
    </lineage>
</organism>
<evidence type="ECO:0000313" key="1">
    <source>
        <dbReference type="EMBL" id="TCD60618.1"/>
    </source>
</evidence>
<comment type="caution">
    <text evidence="1">The sequence shown here is derived from an EMBL/GenBank/DDBJ whole genome shotgun (WGS) entry which is preliminary data.</text>
</comment>
<dbReference type="EMBL" id="RWJN01000568">
    <property type="protein sequence ID" value="TCD60618.1"/>
    <property type="molecule type" value="Genomic_DNA"/>
</dbReference>
<dbReference type="Proteomes" id="UP000292702">
    <property type="component" value="Unassembled WGS sequence"/>
</dbReference>
<keyword evidence="2" id="KW-1185">Reference proteome</keyword>
<dbReference type="AlphaFoldDB" id="A0A4R0RAK8"/>
<gene>
    <name evidence="1" type="ORF">EIP91_009764</name>
</gene>
<evidence type="ECO:0008006" key="3">
    <source>
        <dbReference type="Google" id="ProtNLM"/>
    </source>
</evidence>
<proteinExistence type="predicted"/>
<dbReference type="OrthoDB" id="70387at2759"/>
<reference evidence="1 2" key="1">
    <citation type="submission" date="2018-11" db="EMBL/GenBank/DDBJ databases">
        <title>Genome assembly of Steccherinum ochraceum LE-BIN_3174, the white-rot fungus of the Steccherinaceae family (The Residual Polyporoid clade, Polyporales, Basidiomycota).</title>
        <authorList>
            <person name="Fedorova T.V."/>
            <person name="Glazunova O.A."/>
            <person name="Landesman E.O."/>
            <person name="Moiseenko K.V."/>
            <person name="Psurtseva N.V."/>
            <person name="Savinova O.S."/>
            <person name="Shakhova N.V."/>
            <person name="Tyazhelova T.V."/>
            <person name="Vasina D.V."/>
        </authorList>
    </citation>
    <scope>NUCLEOTIDE SEQUENCE [LARGE SCALE GENOMIC DNA]</scope>
    <source>
        <strain evidence="1 2">LE-BIN_3174</strain>
    </source>
</reference>
<accession>A0A4R0RAK8</accession>
<evidence type="ECO:0000313" key="2">
    <source>
        <dbReference type="Proteomes" id="UP000292702"/>
    </source>
</evidence>
<protein>
    <recommendedName>
        <fullName evidence="3">SAP domain-containing protein</fullName>
    </recommendedName>
</protein>
<name>A0A4R0RAK8_9APHY</name>
<dbReference type="STRING" id="92696.A0A4R0RAK8"/>